<dbReference type="PANTHER" id="PTHR46780">
    <property type="entry name" value="PROTEIN EVA-1"/>
    <property type="match status" value="1"/>
</dbReference>
<dbReference type="Proteomes" id="UP000261340">
    <property type="component" value="Unplaced"/>
</dbReference>
<dbReference type="Gene3D" id="2.60.120.740">
    <property type="match status" value="2"/>
</dbReference>
<keyword evidence="5" id="KW-1185">Reference proteome</keyword>
<evidence type="ECO:0000256" key="1">
    <source>
        <dbReference type="ARBA" id="ARBA00022734"/>
    </source>
</evidence>
<sequence>MKILVFSSLASCLLFTADLTTVFYIFPFTLPLSFHQKSPLTLISAHSTLRSWLVIESCFFLVFEYLPLRYLTETGVIRVQESMYGRTNPDTCSGEKPEEVVTNTACSLEGAEDIIKTRCDGKKVCEVTPAIFARDPCHDTFKYLQTSYACVPSIHLITCEQSMVQLQCDEGHVIHVYHADFGRHDANICSFRRDASHLQNVKCSNPTDKVAERCNGKHSCTMRASSTLFGDTCPKTYKYLELTYNCLSK</sequence>
<organism evidence="4 5">
    <name type="scientific">Amphilophus citrinellus</name>
    <name type="common">Midas cichlid</name>
    <name type="synonym">Cichlasoma citrinellum</name>
    <dbReference type="NCBI Taxonomy" id="61819"/>
    <lineage>
        <taxon>Eukaryota</taxon>
        <taxon>Metazoa</taxon>
        <taxon>Chordata</taxon>
        <taxon>Craniata</taxon>
        <taxon>Vertebrata</taxon>
        <taxon>Euteleostomi</taxon>
        <taxon>Actinopterygii</taxon>
        <taxon>Neopterygii</taxon>
        <taxon>Teleostei</taxon>
        <taxon>Neoteleostei</taxon>
        <taxon>Acanthomorphata</taxon>
        <taxon>Ovalentaria</taxon>
        <taxon>Cichlomorphae</taxon>
        <taxon>Cichliformes</taxon>
        <taxon>Cichlidae</taxon>
        <taxon>New World cichlids</taxon>
        <taxon>Cichlasomatinae</taxon>
        <taxon>Heroini</taxon>
        <taxon>Amphilophus</taxon>
    </lineage>
</organism>
<name>A0A3Q0RDH6_AMPCI</name>
<protein>
    <recommendedName>
        <fullName evidence="3">SUEL-type lectin domain-containing protein</fullName>
    </recommendedName>
</protein>
<dbReference type="CDD" id="cd22835">
    <property type="entry name" value="Gal_Rha_Lectin_SML_rpt2"/>
    <property type="match status" value="1"/>
</dbReference>
<feature type="domain" description="SUEL-type lectin" evidence="3">
    <location>
        <begin position="158"/>
        <end position="247"/>
    </location>
</feature>
<dbReference type="PROSITE" id="PS50228">
    <property type="entry name" value="SUEL_LECTIN"/>
    <property type="match status" value="2"/>
</dbReference>
<keyword evidence="2" id="KW-0677">Repeat</keyword>
<evidence type="ECO:0000313" key="4">
    <source>
        <dbReference type="Ensembl" id="ENSACIP00000007025.1"/>
    </source>
</evidence>
<dbReference type="Ensembl" id="ENSACIT00000007237.1">
    <property type="protein sequence ID" value="ENSACIP00000007025.1"/>
    <property type="gene ID" value="ENSACIG00000005440.1"/>
</dbReference>
<evidence type="ECO:0000313" key="5">
    <source>
        <dbReference type="Proteomes" id="UP000261340"/>
    </source>
</evidence>
<evidence type="ECO:0000256" key="2">
    <source>
        <dbReference type="ARBA" id="ARBA00022737"/>
    </source>
</evidence>
<proteinExistence type="predicted"/>
<dbReference type="STRING" id="61819.ENSACIP00000007025"/>
<reference evidence="4" key="2">
    <citation type="submission" date="2025-09" db="UniProtKB">
        <authorList>
            <consortium name="Ensembl"/>
        </authorList>
    </citation>
    <scope>IDENTIFICATION</scope>
</reference>
<dbReference type="GO" id="GO:0030246">
    <property type="term" value="F:carbohydrate binding"/>
    <property type="evidence" value="ECO:0007669"/>
    <property type="project" value="UniProtKB-KW"/>
</dbReference>
<dbReference type="InterPro" id="IPR043159">
    <property type="entry name" value="Lectin_gal-bd_sf"/>
</dbReference>
<dbReference type="FunFam" id="2.60.120.740:FF:000001">
    <property type="entry name" value="Adhesion G protein-coupled receptor L2"/>
    <property type="match status" value="1"/>
</dbReference>
<feature type="domain" description="SUEL-type lectin" evidence="3">
    <location>
        <begin position="76"/>
        <end position="151"/>
    </location>
</feature>
<dbReference type="GeneTree" id="ENSGT00940000154285"/>
<reference evidence="4" key="1">
    <citation type="submission" date="2025-08" db="UniProtKB">
        <authorList>
            <consortium name="Ensembl"/>
        </authorList>
    </citation>
    <scope>IDENTIFICATION</scope>
</reference>
<accession>A0A3Q0RDH6</accession>
<evidence type="ECO:0000259" key="3">
    <source>
        <dbReference type="PROSITE" id="PS50228"/>
    </source>
</evidence>
<dbReference type="Pfam" id="PF02140">
    <property type="entry name" value="SUEL_Lectin"/>
    <property type="match status" value="2"/>
</dbReference>
<dbReference type="InterPro" id="IPR000922">
    <property type="entry name" value="Lectin_gal-bd_dom"/>
</dbReference>
<dbReference type="AlphaFoldDB" id="A0A3Q0RDH6"/>
<keyword evidence="1" id="KW-0430">Lectin</keyword>